<keyword evidence="1" id="KW-0812">Transmembrane</keyword>
<evidence type="ECO:0000256" key="1">
    <source>
        <dbReference type="SAM" id="Phobius"/>
    </source>
</evidence>
<keyword evidence="3" id="KW-1185">Reference proteome</keyword>
<keyword evidence="1" id="KW-0472">Membrane</keyword>
<dbReference type="AlphaFoldDB" id="A0A238KMF4"/>
<dbReference type="Proteomes" id="UP000207598">
    <property type="component" value="Unassembled WGS sequence"/>
</dbReference>
<gene>
    <name evidence="2" type="ORF">MAA8898_02775</name>
</gene>
<feature type="transmembrane region" description="Helical" evidence="1">
    <location>
        <begin position="144"/>
        <end position="163"/>
    </location>
</feature>
<protein>
    <submittedName>
        <fullName evidence="2">Uncharacterized protein</fullName>
    </submittedName>
</protein>
<sequence length="190" mass="20189">MADRWSFRPAALRARAEWRLDGDVLTGPQGRGDLGQVERAVFVETILRGTRMRRLDLVGPEGLTRIALNCSALLPPDDPDRAAHRALCLAVARRLAERTPDLPVALAETGAVRALWFGIGVMSMLAGPGIGIAALASGVSTDRLPAMAFPVLLLGALGAVLMWSNQPWKTAPTVPVSVLPKLIEAMDGPA</sequence>
<reference evidence="2 3" key="1">
    <citation type="submission" date="2017-05" db="EMBL/GenBank/DDBJ databases">
        <authorList>
            <person name="Song R."/>
            <person name="Chenine A.L."/>
            <person name="Ruprecht R.M."/>
        </authorList>
    </citation>
    <scope>NUCLEOTIDE SEQUENCE [LARGE SCALE GENOMIC DNA]</scope>
    <source>
        <strain evidence="2 3">CECT 8898</strain>
    </source>
</reference>
<name>A0A238KMF4_9RHOB</name>
<dbReference type="EMBL" id="FXYF01000007">
    <property type="protein sequence ID" value="SMX43236.1"/>
    <property type="molecule type" value="Genomic_DNA"/>
</dbReference>
<evidence type="ECO:0000313" key="2">
    <source>
        <dbReference type="EMBL" id="SMX43236.1"/>
    </source>
</evidence>
<feature type="transmembrane region" description="Helical" evidence="1">
    <location>
        <begin position="114"/>
        <end position="138"/>
    </location>
</feature>
<dbReference type="RefSeq" id="WP_094021599.1">
    <property type="nucleotide sequence ID" value="NZ_FXYF01000007.1"/>
</dbReference>
<dbReference type="OrthoDB" id="7849696at2"/>
<evidence type="ECO:0000313" key="3">
    <source>
        <dbReference type="Proteomes" id="UP000207598"/>
    </source>
</evidence>
<keyword evidence="1" id="KW-1133">Transmembrane helix</keyword>
<proteinExistence type="predicted"/>
<organism evidence="2 3">
    <name type="scientific">Maliponia aquimaris</name>
    <dbReference type="NCBI Taxonomy" id="1673631"/>
    <lineage>
        <taxon>Bacteria</taxon>
        <taxon>Pseudomonadati</taxon>
        <taxon>Pseudomonadota</taxon>
        <taxon>Alphaproteobacteria</taxon>
        <taxon>Rhodobacterales</taxon>
        <taxon>Paracoccaceae</taxon>
        <taxon>Maliponia</taxon>
    </lineage>
</organism>
<accession>A0A238KMF4</accession>